<evidence type="ECO:0000313" key="7">
    <source>
        <dbReference type="EMBL" id="KAK2573059.1"/>
    </source>
</evidence>
<accession>A0AAD9R4Q6</accession>
<feature type="compositionally biased region" description="Low complexity" evidence="5">
    <location>
        <begin position="458"/>
        <end position="471"/>
    </location>
</feature>
<reference evidence="7" key="1">
    <citation type="journal article" date="2023" name="G3 (Bethesda)">
        <title>Whole genome assembly and annotation of the endangered Caribbean coral Acropora cervicornis.</title>
        <authorList>
            <person name="Selwyn J.D."/>
            <person name="Vollmer S.V."/>
        </authorList>
    </citation>
    <scope>NUCLEOTIDE SEQUENCE</scope>
    <source>
        <strain evidence="7">K2</strain>
    </source>
</reference>
<feature type="domain" description="DBF4-type" evidence="6">
    <location>
        <begin position="248"/>
        <end position="297"/>
    </location>
</feature>
<dbReference type="InterPro" id="IPR051590">
    <property type="entry name" value="Replication_Regulatory_Kinase"/>
</dbReference>
<keyword evidence="2 4" id="KW-0863">Zinc-finger</keyword>
<dbReference type="PANTHER" id="PTHR15375:SF26">
    <property type="entry name" value="PROTEIN CHIFFON"/>
    <property type="match status" value="1"/>
</dbReference>
<feature type="region of interest" description="Disordered" evidence="5">
    <location>
        <begin position="215"/>
        <end position="247"/>
    </location>
</feature>
<dbReference type="PANTHER" id="PTHR15375">
    <property type="entry name" value="ACTIVATOR OF S-PHASE KINASE-RELATED"/>
    <property type="match status" value="1"/>
</dbReference>
<comment type="caution">
    <text evidence="7">The sequence shown here is derived from an EMBL/GenBank/DDBJ whole genome shotgun (WGS) entry which is preliminary data.</text>
</comment>
<evidence type="ECO:0000256" key="3">
    <source>
        <dbReference type="ARBA" id="ARBA00022833"/>
    </source>
</evidence>
<dbReference type="GO" id="GO:0003676">
    <property type="term" value="F:nucleic acid binding"/>
    <property type="evidence" value="ECO:0007669"/>
    <property type="project" value="InterPro"/>
</dbReference>
<keyword evidence="3" id="KW-0862">Zinc</keyword>
<feature type="compositionally biased region" description="Low complexity" evidence="5">
    <location>
        <begin position="323"/>
        <end position="344"/>
    </location>
</feature>
<protein>
    <submittedName>
        <fullName evidence="7">Protein DBF4-like protein B</fullName>
    </submittedName>
</protein>
<keyword evidence="8" id="KW-1185">Reference proteome</keyword>
<dbReference type="InterPro" id="IPR036420">
    <property type="entry name" value="BRCT_dom_sf"/>
</dbReference>
<dbReference type="AlphaFoldDB" id="A0AAD9R4Q6"/>
<evidence type="ECO:0000256" key="5">
    <source>
        <dbReference type="SAM" id="MobiDB-lite"/>
    </source>
</evidence>
<feature type="region of interest" description="Disordered" evidence="5">
    <location>
        <begin position="411"/>
        <end position="471"/>
    </location>
</feature>
<evidence type="ECO:0000256" key="2">
    <source>
        <dbReference type="ARBA" id="ARBA00022771"/>
    </source>
</evidence>
<feature type="region of interest" description="Disordered" evidence="5">
    <location>
        <begin position="302"/>
        <end position="395"/>
    </location>
</feature>
<sequence>MGEGREKKTITNSRSKGKRTTRESSKSRDKSPVARGRRQLQFPLSPLEGKSFFLHVHSPGKARELERKLKEFGGVVEKFLSKELTCVITDQPTTTQRSASGRKGSGSLATDLTNTRGPSRAQAILQKSVRQKKQPAKSTDVLDNAKKWGIQVKPVEQVFKWINTQKKQQDTNQSKGRVCSLKGAFLKVEDHSRRYKPLVKELRVWPQLNLDAPPGFSPFDEPVSMRTRSRSSSQSPRKSAKRLAGRKSTERKGYCELCDTHYIGLQKHVNSRRHKLVATHKDTYAELDRLIARGKTLKEFKDERIKKRNSEAQIQTRSRTRSRSPASTTSTSPKRKSTPSATTSFPEGSNRRTASQQSRTPSPGRRAPSKRSKGTTPSRKTPTSPRKSPKKVTPIKLVRFQDDRYSVVKSVVKRHSDQSDNDTSTNYGKSKRKRFDRYSIVETTPMKIRLRRSRRKSSPSARASKLIGRSP</sequence>
<dbReference type="Gene3D" id="6.10.250.3410">
    <property type="entry name" value="DBF zinc finger"/>
    <property type="match status" value="1"/>
</dbReference>
<keyword evidence="1" id="KW-0479">Metal-binding</keyword>
<dbReference type="GO" id="GO:0010571">
    <property type="term" value="P:positive regulation of nuclear cell cycle DNA replication"/>
    <property type="evidence" value="ECO:0007669"/>
    <property type="project" value="TreeGrafter"/>
</dbReference>
<dbReference type="Pfam" id="PF00533">
    <property type="entry name" value="BRCT"/>
    <property type="match status" value="1"/>
</dbReference>
<dbReference type="GO" id="GO:0043539">
    <property type="term" value="F:protein serine/threonine kinase activator activity"/>
    <property type="evidence" value="ECO:0007669"/>
    <property type="project" value="TreeGrafter"/>
</dbReference>
<evidence type="ECO:0000313" key="8">
    <source>
        <dbReference type="Proteomes" id="UP001249851"/>
    </source>
</evidence>
<reference evidence="7" key="2">
    <citation type="journal article" date="2023" name="Science">
        <title>Genomic signatures of disease resistance in endangered staghorn corals.</title>
        <authorList>
            <person name="Vollmer S.V."/>
            <person name="Selwyn J.D."/>
            <person name="Despard B.A."/>
            <person name="Roesel C.L."/>
        </authorList>
    </citation>
    <scope>NUCLEOTIDE SEQUENCE</scope>
    <source>
        <strain evidence="7">K2</strain>
    </source>
</reference>
<dbReference type="Pfam" id="PF07535">
    <property type="entry name" value="zf-DBF"/>
    <property type="match status" value="1"/>
</dbReference>
<feature type="compositionally biased region" description="Basic and acidic residues" evidence="5">
    <location>
        <begin position="20"/>
        <end position="32"/>
    </location>
</feature>
<dbReference type="PROSITE" id="PS51265">
    <property type="entry name" value="ZF_DBF4"/>
    <property type="match status" value="1"/>
</dbReference>
<feature type="compositionally biased region" description="Low complexity" evidence="5">
    <location>
        <begin position="374"/>
        <end position="394"/>
    </location>
</feature>
<dbReference type="InterPro" id="IPR006572">
    <property type="entry name" value="Znf_DBF"/>
</dbReference>
<gene>
    <name evidence="7" type="ORF">P5673_002090</name>
</gene>
<evidence type="ECO:0000256" key="1">
    <source>
        <dbReference type="ARBA" id="ARBA00022723"/>
    </source>
</evidence>
<dbReference type="InterPro" id="IPR038545">
    <property type="entry name" value="Znf_DBF_sf"/>
</dbReference>
<dbReference type="EMBL" id="JARQWQ010000003">
    <property type="protein sequence ID" value="KAK2573059.1"/>
    <property type="molecule type" value="Genomic_DNA"/>
</dbReference>
<dbReference type="Proteomes" id="UP001249851">
    <property type="component" value="Unassembled WGS sequence"/>
</dbReference>
<organism evidence="7 8">
    <name type="scientific">Acropora cervicornis</name>
    <name type="common">Staghorn coral</name>
    <dbReference type="NCBI Taxonomy" id="6130"/>
    <lineage>
        <taxon>Eukaryota</taxon>
        <taxon>Metazoa</taxon>
        <taxon>Cnidaria</taxon>
        <taxon>Anthozoa</taxon>
        <taxon>Hexacorallia</taxon>
        <taxon>Scleractinia</taxon>
        <taxon>Astrocoeniina</taxon>
        <taxon>Acroporidae</taxon>
        <taxon>Acropora</taxon>
    </lineage>
</organism>
<feature type="region of interest" description="Disordered" evidence="5">
    <location>
        <begin position="1"/>
        <end position="44"/>
    </location>
</feature>
<feature type="region of interest" description="Disordered" evidence="5">
    <location>
        <begin position="91"/>
        <end position="117"/>
    </location>
</feature>
<evidence type="ECO:0000256" key="4">
    <source>
        <dbReference type="PROSITE-ProRule" id="PRU00600"/>
    </source>
</evidence>
<dbReference type="GO" id="GO:0008270">
    <property type="term" value="F:zinc ion binding"/>
    <property type="evidence" value="ECO:0007669"/>
    <property type="project" value="UniProtKB-KW"/>
</dbReference>
<feature type="compositionally biased region" description="Basic residues" evidence="5">
    <location>
        <begin position="448"/>
        <end position="457"/>
    </location>
</feature>
<dbReference type="GO" id="GO:1901987">
    <property type="term" value="P:regulation of cell cycle phase transition"/>
    <property type="evidence" value="ECO:0007669"/>
    <property type="project" value="TreeGrafter"/>
</dbReference>
<dbReference type="FunFam" id="6.10.250.3410:FF:000001">
    <property type="entry name" value="Protein DBF4 homolog A"/>
    <property type="match status" value="1"/>
</dbReference>
<dbReference type="GO" id="GO:0031431">
    <property type="term" value="C:Dbf4-dependent protein kinase complex"/>
    <property type="evidence" value="ECO:0007669"/>
    <property type="project" value="TreeGrafter"/>
</dbReference>
<feature type="compositionally biased region" description="Polar residues" evidence="5">
    <location>
        <begin position="107"/>
        <end position="117"/>
    </location>
</feature>
<evidence type="ECO:0000259" key="6">
    <source>
        <dbReference type="PROSITE" id="PS51265"/>
    </source>
</evidence>
<dbReference type="SUPFAM" id="SSF52113">
    <property type="entry name" value="BRCT domain"/>
    <property type="match status" value="1"/>
</dbReference>
<feature type="compositionally biased region" description="Low complexity" evidence="5">
    <location>
        <begin position="224"/>
        <end position="237"/>
    </location>
</feature>
<dbReference type="InterPro" id="IPR001357">
    <property type="entry name" value="BRCT_dom"/>
</dbReference>
<proteinExistence type="predicted"/>
<dbReference type="SMART" id="SM00586">
    <property type="entry name" value="ZnF_DBF"/>
    <property type="match status" value="1"/>
</dbReference>
<name>A0AAD9R4Q6_ACRCE</name>
<feature type="compositionally biased region" description="Polar residues" evidence="5">
    <location>
        <begin position="345"/>
        <end position="361"/>
    </location>
</feature>